<dbReference type="GO" id="GO:0005886">
    <property type="term" value="C:plasma membrane"/>
    <property type="evidence" value="ECO:0007669"/>
    <property type="project" value="TreeGrafter"/>
</dbReference>
<dbReference type="EMBL" id="LQCI01000034">
    <property type="protein sequence ID" value="KZB82284.1"/>
    <property type="molecule type" value="Genomic_DNA"/>
</dbReference>
<dbReference type="EMBL" id="LOBU02000015">
    <property type="protein sequence ID" value="OKA05645.1"/>
    <property type="molecule type" value="Genomic_DNA"/>
</dbReference>
<reference evidence="2 4" key="1">
    <citation type="submission" date="2015-12" db="EMBL/GenBank/DDBJ databases">
        <title>Amycolatopsis regifaucium genome sequencing and assembly.</title>
        <authorList>
            <person name="Mayilraj S."/>
        </authorList>
    </citation>
    <scope>NUCLEOTIDE SEQUENCE [LARGE SCALE GENOMIC DNA]</scope>
    <source>
        <strain evidence="2 4">GY080</strain>
    </source>
</reference>
<dbReference type="Pfam" id="PF02698">
    <property type="entry name" value="DUF218"/>
    <property type="match status" value="1"/>
</dbReference>
<evidence type="ECO:0000313" key="5">
    <source>
        <dbReference type="Proteomes" id="UP000186883"/>
    </source>
</evidence>
<protein>
    <recommendedName>
        <fullName evidence="1">DUF218 domain-containing protein</fullName>
    </recommendedName>
</protein>
<sequence length="210" mass="23116">MKRKTLLALGLFSLTAWGEFVHWRASRALAHQHLPARTEAVVVLGYRNTRGDRANALNRWRVRAALRSIDPAMDGSTLVCSGGSGAASASEAALLADYAVAECGFTGRVRLEDRSRSTWQNVENVIPLLEHVDRIKIVSNPLHGQKARLYLRQLRPDLAERLVRAADYRLGEAWPLKPLFALYGLRDLARSKRSMSGTGSVQVVVSGDSG</sequence>
<dbReference type="PANTHER" id="PTHR30336">
    <property type="entry name" value="INNER MEMBRANE PROTEIN, PROBABLE PERMEASE"/>
    <property type="match status" value="1"/>
</dbReference>
<evidence type="ECO:0000259" key="1">
    <source>
        <dbReference type="Pfam" id="PF02698"/>
    </source>
</evidence>
<dbReference type="PANTHER" id="PTHR30336:SF20">
    <property type="entry name" value="DUF218 DOMAIN-CONTAINING PROTEIN"/>
    <property type="match status" value="1"/>
</dbReference>
<comment type="caution">
    <text evidence="2">The sequence shown here is derived from an EMBL/GenBank/DDBJ whole genome shotgun (WGS) entry which is preliminary data.</text>
</comment>
<evidence type="ECO:0000313" key="4">
    <source>
        <dbReference type="Proteomes" id="UP000076321"/>
    </source>
</evidence>
<dbReference type="InterPro" id="IPR003848">
    <property type="entry name" value="DUF218"/>
</dbReference>
<dbReference type="InterPro" id="IPR051599">
    <property type="entry name" value="Cell_Envelope_Assoc"/>
</dbReference>
<dbReference type="OrthoDB" id="3259960at2"/>
<dbReference type="Proteomes" id="UP000186883">
    <property type="component" value="Unassembled WGS sequence"/>
</dbReference>
<proteinExistence type="predicted"/>
<dbReference type="AlphaFoldDB" id="A0A154MCF8"/>
<feature type="domain" description="DUF218" evidence="1">
    <location>
        <begin position="39"/>
        <end position="155"/>
    </location>
</feature>
<dbReference type="RefSeq" id="WP_061983545.1">
    <property type="nucleotide sequence ID" value="NZ_FOPQ01000001.1"/>
</dbReference>
<evidence type="ECO:0000313" key="3">
    <source>
        <dbReference type="EMBL" id="OKA05645.1"/>
    </source>
</evidence>
<dbReference type="Gene3D" id="3.40.50.620">
    <property type="entry name" value="HUPs"/>
    <property type="match status" value="1"/>
</dbReference>
<gene>
    <name evidence="3" type="ORF">ATP06_0220795</name>
    <name evidence="2" type="ORF">AVL48_10185</name>
</gene>
<dbReference type="InterPro" id="IPR014729">
    <property type="entry name" value="Rossmann-like_a/b/a_fold"/>
</dbReference>
<name>A0A154MCF8_9PSEU</name>
<organism evidence="2 4">
    <name type="scientific">Amycolatopsis regifaucium</name>
    <dbReference type="NCBI Taxonomy" id="546365"/>
    <lineage>
        <taxon>Bacteria</taxon>
        <taxon>Bacillati</taxon>
        <taxon>Actinomycetota</taxon>
        <taxon>Actinomycetes</taxon>
        <taxon>Pseudonocardiales</taxon>
        <taxon>Pseudonocardiaceae</taxon>
        <taxon>Amycolatopsis</taxon>
    </lineage>
</organism>
<keyword evidence="5" id="KW-1185">Reference proteome</keyword>
<accession>A0A154MCF8</accession>
<reference evidence="3 5" key="2">
    <citation type="submission" date="2016-11" db="EMBL/GenBank/DDBJ databases">
        <title>Genome sequencing of Amycolatopsis regifaucium.</title>
        <authorList>
            <person name="Mayilraj S."/>
            <person name="Kaur N."/>
        </authorList>
    </citation>
    <scope>NUCLEOTIDE SEQUENCE [LARGE SCALE GENOMIC DNA]</scope>
    <source>
        <strain evidence="3 5">GY080</strain>
    </source>
</reference>
<dbReference type="Proteomes" id="UP000076321">
    <property type="component" value="Unassembled WGS sequence"/>
</dbReference>
<evidence type="ECO:0000313" key="2">
    <source>
        <dbReference type="EMBL" id="KZB82284.1"/>
    </source>
</evidence>